<keyword evidence="4" id="KW-1185">Reference proteome</keyword>
<feature type="transmembrane region" description="Helical" evidence="2">
    <location>
        <begin position="6"/>
        <end position="28"/>
    </location>
</feature>
<gene>
    <name evidence="3" type="ORF">Daus18300_010013</name>
</gene>
<evidence type="ECO:0000313" key="3">
    <source>
        <dbReference type="EMBL" id="KAL1858267.1"/>
    </source>
</evidence>
<keyword evidence="2" id="KW-1133">Transmembrane helix</keyword>
<reference evidence="3 4" key="1">
    <citation type="journal article" date="2024" name="IMA Fungus">
        <title>IMA Genome - F19 : A genome assembly and annotation guide to empower mycologists, including annotated draft genome sequences of Ceratocystis pirilliformis, Diaporthe australafricana, Fusarium ophioides, Paecilomyces lecythidis, and Sporothrix stenoceras.</title>
        <authorList>
            <person name="Aylward J."/>
            <person name="Wilson A.M."/>
            <person name="Visagie C.M."/>
            <person name="Spraker J."/>
            <person name="Barnes I."/>
            <person name="Buitendag C."/>
            <person name="Ceriani C."/>
            <person name="Del Mar Angel L."/>
            <person name="du Plessis D."/>
            <person name="Fuchs T."/>
            <person name="Gasser K."/>
            <person name="Kramer D."/>
            <person name="Li W."/>
            <person name="Munsamy K."/>
            <person name="Piso A."/>
            <person name="Price J.L."/>
            <person name="Sonnekus B."/>
            <person name="Thomas C."/>
            <person name="van der Nest A."/>
            <person name="van Dijk A."/>
            <person name="van Heerden A."/>
            <person name="van Vuuren N."/>
            <person name="Yilmaz N."/>
            <person name="Duong T.A."/>
            <person name="van der Merwe N.A."/>
            <person name="Wingfield M.J."/>
            <person name="Wingfield B.D."/>
        </authorList>
    </citation>
    <scope>NUCLEOTIDE SEQUENCE [LARGE SCALE GENOMIC DNA]</scope>
    <source>
        <strain evidence="3 4">CMW 18300</strain>
    </source>
</reference>
<dbReference type="Proteomes" id="UP001583177">
    <property type="component" value="Unassembled WGS sequence"/>
</dbReference>
<accession>A0ABR3WCD2</accession>
<protein>
    <submittedName>
        <fullName evidence="3">Uncharacterized protein</fullName>
    </submittedName>
</protein>
<keyword evidence="2" id="KW-0812">Transmembrane</keyword>
<evidence type="ECO:0000313" key="4">
    <source>
        <dbReference type="Proteomes" id="UP001583177"/>
    </source>
</evidence>
<dbReference type="EMBL" id="JAWRVE010000106">
    <property type="protein sequence ID" value="KAL1858267.1"/>
    <property type="molecule type" value="Genomic_DNA"/>
</dbReference>
<feature type="compositionally biased region" description="Basic and acidic residues" evidence="1">
    <location>
        <begin position="167"/>
        <end position="181"/>
    </location>
</feature>
<feature type="compositionally biased region" description="Basic and acidic residues" evidence="1">
    <location>
        <begin position="139"/>
        <end position="155"/>
    </location>
</feature>
<feature type="region of interest" description="Disordered" evidence="1">
    <location>
        <begin position="117"/>
        <end position="188"/>
    </location>
</feature>
<keyword evidence="2" id="KW-0472">Membrane</keyword>
<name>A0ABR3WCD2_9PEZI</name>
<feature type="compositionally biased region" description="Low complexity" evidence="1">
    <location>
        <begin position="127"/>
        <end position="138"/>
    </location>
</feature>
<evidence type="ECO:0000256" key="1">
    <source>
        <dbReference type="SAM" id="MobiDB-lite"/>
    </source>
</evidence>
<organism evidence="3 4">
    <name type="scientific">Diaporthe australafricana</name>
    <dbReference type="NCBI Taxonomy" id="127596"/>
    <lineage>
        <taxon>Eukaryota</taxon>
        <taxon>Fungi</taxon>
        <taxon>Dikarya</taxon>
        <taxon>Ascomycota</taxon>
        <taxon>Pezizomycotina</taxon>
        <taxon>Sordariomycetes</taxon>
        <taxon>Sordariomycetidae</taxon>
        <taxon>Diaporthales</taxon>
        <taxon>Diaporthaceae</taxon>
        <taxon>Diaporthe</taxon>
    </lineage>
</organism>
<evidence type="ECO:0000256" key="2">
    <source>
        <dbReference type="SAM" id="Phobius"/>
    </source>
</evidence>
<comment type="caution">
    <text evidence="3">The sequence shown here is derived from an EMBL/GenBank/DDBJ whole genome shotgun (WGS) entry which is preliminary data.</text>
</comment>
<sequence length="188" mass="21250">MMSLGPFILLAGVIIVVCICWAWLPFSLMAKFVRLFKRSDRDPTLLPVRAAAGEVRYRHEGFVPPPQVLRSNPHAFDPEVRHHNYLRADPRKAGRTNINFQSREAQDASEAALGLGIRRNSGDGFERQSVSGASGSRSRSGEQQRRRTQLADRGSESGVQRPALTLRQDRRREREQEESDRFQAGNLI</sequence>
<proteinExistence type="predicted"/>